<evidence type="ECO:0000313" key="3">
    <source>
        <dbReference type="Proteomes" id="UP000791080"/>
    </source>
</evidence>
<accession>A0ABT1JC56</accession>
<feature type="transmembrane region" description="Helical" evidence="1">
    <location>
        <begin position="50"/>
        <end position="69"/>
    </location>
</feature>
<dbReference type="Proteomes" id="UP000791080">
    <property type="component" value="Unassembled WGS sequence"/>
</dbReference>
<reference evidence="2 3" key="1">
    <citation type="submission" date="2022-06" db="EMBL/GenBank/DDBJ databases">
        <title>Genomic Encyclopedia of Type Strains, Phase I: the one thousand microbial genomes (KMG-I) project.</title>
        <authorList>
            <person name="Kyrpides N."/>
        </authorList>
    </citation>
    <scope>NUCLEOTIDE SEQUENCE [LARGE SCALE GENOMIC DNA]</scope>
    <source>
        <strain evidence="2 3">DSM 43889</strain>
    </source>
</reference>
<dbReference type="RefSeq" id="WP_026419774.1">
    <property type="nucleotide sequence ID" value="NZ_AUBJ02000001.1"/>
</dbReference>
<keyword evidence="3" id="KW-1185">Reference proteome</keyword>
<dbReference type="EMBL" id="AUBJ02000001">
    <property type="protein sequence ID" value="MCP2330081.1"/>
    <property type="molecule type" value="Genomic_DNA"/>
</dbReference>
<evidence type="ECO:0000313" key="2">
    <source>
        <dbReference type="EMBL" id="MCP2330081.1"/>
    </source>
</evidence>
<protein>
    <submittedName>
        <fullName evidence="2">Uncharacterized protein</fullName>
    </submittedName>
</protein>
<keyword evidence="1" id="KW-0472">Membrane</keyword>
<proteinExistence type="predicted"/>
<name>A0ABT1JC56_ACTCY</name>
<organism evidence="2 3">
    <name type="scientific">Actinoalloteichus caeruleus DSM 43889</name>
    <dbReference type="NCBI Taxonomy" id="1120930"/>
    <lineage>
        <taxon>Bacteria</taxon>
        <taxon>Bacillati</taxon>
        <taxon>Actinomycetota</taxon>
        <taxon>Actinomycetes</taxon>
        <taxon>Pseudonocardiales</taxon>
        <taxon>Pseudonocardiaceae</taxon>
        <taxon>Actinoalloteichus</taxon>
        <taxon>Actinoalloteichus cyanogriseus</taxon>
    </lineage>
</organism>
<comment type="caution">
    <text evidence="2">The sequence shown here is derived from an EMBL/GenBank/DDBJ whole genome shotgun (WGS) entry which is preliminary data.</text>
</comment>
<sequence>MAKLMGAAGFLLTLMGISGTIDHLAAQPILGFLLNGLNREVFERFEAFSGVEVYANLTVSVLGVVLMVLSDRLGRG</sequence>
<keyword evidence="1" id="KW-0812">Transmembrane</keyword>
<gene>
    <name evidence="2" type="ORF">G443_000351</name>
</gene>
<keyword evidence="1" id="KW-1133">Transmembrane helix</keyword>
<evidence type="ECO:0000256" key="1">
    <source>
        <dbReference type="SAM" id="Phobius"/>
    </source>
</evidence>